<name>A0ABW4BUC8_9LACO</name>
<feature type="transmembrane region" description="Helical" evidence="1">
    <location>
        <begin position="52"/>
        <end position="71"/>
    </location>
</feature>
<feature type="transmembrane region" description="Helical" evidence="1">
    <location>
        <begin position="109"/>
        <end position="129"/>
    </location>
</feature>
<keyword evidence="1" id="KW-0812">Transmembrane</keyword>
<keyword evidence="3" id="KW-1185">Reference proteome</keyword>
<reference evidence="3" key="1">
    <citation type="journal article" date="2019" name="Int. J. Syst. Evol. Microbiol.">
        <title>The Global Catalogue of Microorganisms (GCM) 10K type strain sequencing project: providing services to taxonomists for standard genome sequencing and annotation.</title>
        <authorList>
            <consortium name="The Broad Institute Genomics Platform"/>
            <consortium name="The Broad Institute Genome Sequencing Center for Infectious Disease"/>
            <person name="Wu L."/>
            <person name="Ma J."/>
        </authorList>
    </citation>
    <scope>NUCLEOTIDE SEQUENCE [LARGE SCALE GENOMIC DNA]</scope>
    <source>
        <strain evidence="3">CCM 8936</strain>
    </source>
</reference>
<accession>A0ABW4BUC8</accession>
<evidence type="ECO:0000313" key="2">
    <source>
        <dbReference type="EMBL" id="MFD1418516.1"/>
    </source>
</evidence>
<keyword evidence="1" id="KW-0472">Membrane</keyword>
<proteinExistence type="predicted"/>
<feature type="transmembrane region" description="Helical" evidence="1">
    <location>
        <begin position="7"/>
        <end position="25"/>
    </location>
</feature>
<sequence length="139" mass="16354">MKKIVSGFLYGLAMVLQVILLWLPTEFQELYDTHLGFMRQILFMNETYPVSITRWIFWVLMIAVVVCFIELTRNSRPKKVFPYIMELWIVLITGLSTFGILHIGSTDPLYYYDLMCFSVVALINLLLVFKIRKSIKRGF</sequence>
<organism evidence="2 3">
    <name type="scientific">Companilactobacillus keshanensis</name>
    <dbReference type="NCBI Taxonomy" id="2486003"/>
    <lineage>
        <taxon>Bacteria</taxon>
        <taxon>Bacillati</taxon>
        <taxon>Bacillota</taxon>
        <taxon>Bacilli</taxon>
        <taxon>Lactobacillales</taxon>
        <taxon>Lactobacillaceae</taxon>
        <taxon>Companilactobacillus</taxon>
    </lineage>
</organism>
<dbReference type="Proteomes" id="UP001597251">
    <property type="component" value="Unassembled WGS sequence"/>
</dbReference>
<comment type="caution">
    <text evidence="2">The sequence shown here is derived from an EMBL/GenBank/DDBJ whole genome shotgun (WGS) entry which is preliminary data.</text>
</comment>
<dbReference type="RefSeq" id="WP_125677093.1">
    <property type="nucleotide sequence ID" value="NZ_JBHTOI010000042.1"/>
</dbReference>
<feature type="transmembrane region" description="Helical" evidence="1">
    <location>
        <begin position="83"/>
        <end position="103"/>
    </location>
</feature>
<evidence type="ECO:0000313" key="3">
    <source>
        <dbReference type="Proteomes" id="UP001597251"/>
    </source>
</evidence>
<keyword evidence="1" id="KW-1133">Transmembrane helix</keyword>
<protein>
    <submittedName>
        <fullName evidence="2">Uncharacterized protein</fullName>
    </submittedName>
</protein>
<evidence type="ECO:0000256" key="1">
    <source>
        <dbReference type="SAM" id="Phobius"/>
    </source>
</evidence>
<dbReference type="EMBL" id="JBHTOI010000042">
    <property type="protein sequence ID" value="MFD1418516.1"/>
    <property type="molecule type" value="Genomic_DNA"/>
</dbReference>
<gene>
    <name evidence="2" type="ORF">ACFQ42_07165</name>
</gene>